<evidence type="ECO:0000259" key="9">
    <source>
        <dbReference type="Pfam" id="PF13290"/>
    </source>
</evidence>
<dbReference type="InterPro" id="IPR003368">
    <property type="entry name" value="POMP_repeat"/>
</dbReference>
<dbReference type="GO" id="GO:0005576">
    <property type="term" value="C:extracellular region"/>
    <property type="evidence" value="ECO:0007669"/>
    <property type="project" value="UniProtKB-SubCell"/>
</dbReference>
<organism evidence="10 11">
    <name type="scientific">Methanobacterium lacus (strain AL-21)</name>
    <dbReference type="NCBI Taxonomy" id="877455"/>
    <lineage>
        <taxon>Archaea</taxon>
        <taxon>Methanobacteriati</taxon>
        <taxon>Methanobacteriota</taxon>
        <taxon>Methanomada group</taxon>
        <taxon>Methanobacteria</taxon>
        <taxon>Methanobacteriales</taxon>
        <taxon>Methanobacteriaceae</taxon>
        <taxon>Methanobacterium</taxon>
    </lineage>
</organism>
<keyword evidence="5" id="KW-0732">Signal</keyword>
<dbReference type="Proteomes" id="UP000007490">
    <property type="component" value="Chromosome"/>
</dbReference>
<evidence type="ECO:0000259" key="8">
    <source>
        <dbReference type="Pfam" id="PF13205"/>
    </source>
</evidence>
<dbReference type="eggNOG" id="arCOG02555">
    <property type="taxonomic scope" value="Archaea"/>
</dbReference>
<feature type="domain" description="GH29D-like beta-sandwich" evidence="9">
    <location>
        <begin position="712"/>
        <end position="777"/>
    </location>
</feature>
<feature type="domain" description="GH29D-like beta-sandwich" evidence="9">
    <location>
        <begin position="635"/>
        <end position="698"/>
    </location>
</feature>
<evidence type="ECO:0000313" key="10">
    <source>
        <dbReference type="EMBL" id="ADZ10374.1"/>
    </source>
</evidence>
<evidence type="ECO:0000256" key="4">
    <source>
        <dbReference type="ARBA" id="ARBA00022525"/>
    </source>
</evidence>
<protein>
    <submittedName>
        <fullName evidence="10">Polymorphic outer membrane protein</fullName>
    </submittedName>
</protein>
<evidence type="ECO:0000313" key="11">
    <source>
        <dbReference type="Proteomes" id="UP000007490"/>
    </source>
</evidence>
<dbReference type="NCBIfam" id="TIGR01376">
    <property type="entry name" value="POMP_repeat"/>
    <property type="match status" value="1"/>
</dbReference>
<evidence type="ECO:0000256" key="2">
    <source>
        <dbReference type="ARBA" id="ARBA00004442"/>
    </source>
</evidence>
<reference evidence="11" key="1">
    <citation type="submission" date="2011-02" db="EMBL/GenBank/DDBJ databases">
        <title>Complete sequence of Methanobacterium sp. AL-21.</title>
        <authorList>
            <consortium name="US DOE Joint Genome Institute"/>
            <person name="Lucas S."/>
            <person name="Copeland A."/>
            <person name="Lapidus A."/>
            <person name="Cheng J.-F."/>
            <person name="Goodwin L."/>
            <person name="Pitluck S."/>
            <person name="Chertkov O."/>
            <person name="Detter J.C."/>
            <person name="Han C."/>
            <person name="Tapia R."/>
            <person name="Land M."/>
            <person name="Hauser L."/>
            <person name="Kyrpides N."/>
            <person name="Ivanova N."/>
            <person name="Mikhailova N."/>
            <person name="Pagani I."/>
            <person name="Cadillo-Quiroz H."/>
            <person name="Imachi H."/>
            <person name="Zinder S."/>
            <person name="Liu W."/>
            <person name="Woyke T."/>
        </authorList>
    </citation>
    <scope>NUCLEOTIDE SEQUENCE [LARGE SCALE GENOMIC DNA]</scope>
    <source>
        <strain evidence="11">AL-21</strain>
    </source>
</reference>
<feature type="domain" description="GH29D-like beta-sandwich" evidence="9">
    <location>
        <begin position="475"/>
        <end position="540"/>
    </location>
</feature>
<feature type="domain" description="SbsA Ig-like" evidence="8">
    <location>
        <begin position="864"/>
        <end position="968"/>
    </location>
</feature>
<name>F0TCA7_METLA</name>
<evidence type="ECO:0000256" key="7">
    <source>
        <dbReference type="ARBA" id="ARBA00023237"/>
    </source>
</evidence>
<accession>F0TCA7</accession>
<comment type="subcellular location">
    <subcellularLocation>
        <location evidence="1">Cell envelope</location>
    </subcellularLocation>
    <subcellularLocation>
        <location evidence="2">Cell outer membrane</location>
    </subcellularLocation>
    <subcellularLocation>
        <location evidence="3">Secreted</location>
    </subcellularLocation>
</comment>
<dbReference type="SUPFAM" id="SSF51126">
    <property type="entry name" value="Pectin lyase-like"/>
    <property type="match status" value="1"/>
</dbReference>
<dbReference type="Pfam" id="PF13205">
    <property type="entry name" value="Big_5"/>
    <property type="match status" value="1"/>
</dbReference>
<dbReference type="InterPro" id="IPR059177">
    <property type="entry name" value="GH29D-like_dom"/>
</dbReference>
<dbReference type="InterPro" id="IPR032812">
    <property type="entry name" value="SbsA_Ig"/>
</dbReference>
<dbReference type="KEGG" id="mel:Metbo_2159"/>
<dbReference type="Pfam" id="PF02415">
    <property type="entry name" value="Chlam_PMP"/>
    <property type="match status" value="2"/>
</dbReference>
<feature type="domain" description="GH29D-like beta-sandwich" evidence="9">
    <location>
        <begin position="557"/>
        <end position="619"/>
    </location>
</feature>
<dbReference type="Pfam" id="PF13290">
    <property type="entry name" value="CHB_HEX_C_1"/>
    <property type="match status" value="5"/>
</dbReference>
<sequence length="970" mass="104882">MISLIIIFSYGMGNDAAASSDMIYVSGSSGNDTWDGQNAIWNGTSGPKSTITNAIGTVTSGGTVSIDKGIYNETNININSNVNIVGKNENTIINGNDNKENIFIISWGTNVNIYNLTVTHGHIYTEGNLNITHSIITNSTGGISNSGRLNIVNSCFINNTSDYYGGAIYNQGILNIINSTFTNNSIIGDDSTAGGAIYSVGKLNVTGSIFTNNSVSYSNGYNNGGAIYAISNTLIKDCTFINNSAINGGAIYVSNTFTGNGYAYGILNLTNSSFISNSANNGAAIYNSGISNVKCCNFISNKAIFGSCLYNQKGETIYESYAYYTANGITANINFNRIMGNAPGNIIYNNGSTIDASLNWWGSNDYPSENIYGNVDIAPWLVMTVTVTANNKNSDNSTIKADLLYDSSNKYHNPSIDHLPDGIQVNSSTTLGNINQIPYTVNGSSISNLNTGLEAGLAYITTIIDNQTLQTLYHPTGGLYNSTKTIILNMGTTGIIYYTKDGTIPTFNSNRYVNPLIISTNTTLKYFIIDPTGNNSPIYTDIYKFDFISPTASANSTGGLYNSSKTVNLKMNEPGKIYYTLDGTTPTTLSMIYSFPINILTKTTVKFFAVDLADNKSPIYVENYVIIPTCINNLKSGEYNTTKSVTLLMSEPGIIYYTTNGTTPSSSSLEYISPIIITSKTTLKYIAIDLAGNQSPIYAENYNIIPACFSNPTGGQYNTTKLVSLIISEPGIIYYTTNGTTPTTFSSQYDSPIIISNNTILKFFARDLAGNLSPIYTKIYTIDTIPPTAKININGGLYNTTKVINLSMSENGTIYYTINGTTPTTKSTKYTGPITISSTKTLKFFAVDLAGNKFPVYTQTYTIDKIAPKVVSTTPTNLKTGVSRTSTITIKFNENIKNSTYYNNIKVKNLTTGKYVTITESISGNTLTIKTTTSKSKNTMYQVIIPKAAIKDNARNNLAANYTFKFKTGA</sequence>
<proteinExistence type="predicted"/>
<dbReference type="InterPro" id="IPR011050">
    <property type="entry name" value="Pectin_lyase_fold/virulence"/>
</dbReference>
<feature type="domain" description="GH29D-like beta-sandwich" evidence="9">
    <location>
        <begin position="794"/>
        <end position="858"/>
    </location>
</feature>
<keyword evidence="7" id="KW-0998">Cell outer membrane</keyword>
<gene>
    <name evidence="10" type="ordered locus">Metbo_2159</name>
</gene>
<evidence type="ECO:0000256" key="6">
    <source>
        <dbReference type="ARBA" id="ARBA00023136"/>
    </source>
</evidence>
<dbReference type="HOGENOM" id="CLU_013416_0_0_2"/>
<evidence type="ECO:0000256" key="1">
    <source>
        <dbReference type="ARBA" id="ARBA00004196"/>
    </source>
</evidence>
<evidence type="ECO:0000256" key="5">
    <source>
        <dbReference type="ARBA" id="ARBA00022729"/>
    </source>
</evidence>
<keyword evidence="11" id="KW-1185">Reference proteome</keyword>
<dbReference type="AlphaFoldDB" id="F0TCA7"/>
<keyword evidence="6" id="KW-0472">Membrane</keyword>
<evidence type="ECO:0000256" key="3">
    <source>
        <dbReference type="ARBA" id="ARBA00004613"/>
    </source>
</evidence>
<dbReference type="EMBL" id="CP002551">
    <property type="protein sequence ID" value="ADZ10374.1"/>
    <property type="molecule type" value="Genomic_DNA"/>
</dbReference>
<reference evidence="10 11" key="2">
    <citation type="journal article" date="2014" name="Int. J. Syst. Evol. Microbiol.">
        <title>Methanobacterium paludis sp. nov. and a novel strain of Methanobacterium lacus isolated from northern peatlands.</title>
        <authorList>
            <person name="Cadillo-Quiroz H."/>
            <person name="Brauer S.L."/>
            <person name="Goodson N."/>
            <person name="Yavitt J.B."/>
            <person name="Zinder S.H."/>
        </authorList>
    </citation>
    <scope>NUCLEOTIDE SEQUENCE [LARGE SCALE GENOMIC DNA]</scope>
    <source>
        <strain evidence="10 11">AL-21</strain>
    </source>
</reference>
<keyword evidence="4" id="KW-0964">Secreted</keyword>